<dbReference type="RefSeq" id="WP_317021822.1">
    <property type="nucleotide sequence ID" value="NZ_CP136513.1"/>
</dbReference>
<sequence>MLFEHDKQRCIVRGAVPRFEDVELSELRDNARFGCSARRFEDCFGLGDGDVLVHVVNAKAKKAPNLSEGGARAILRDLTAWEQEAMRTSITAAPPETLAEEALIEAAAKRMIETTRKHWGVYGHRN</sequence>
<dbReference type="EMBL" id="CP136513">
    <property type="protein sequence ID" value="WOD19799.1"/>
    <property type="molecule type" value="Genomic_DNA"/>
</dbReference>
<accession>A0ABZ0ET47</accession>
<evidence type="ECO:0000313" key="2">
    <source>
        <dbReference type="Proteomes" id="UP001302652"/>
    </source>
</evidence>
<organism evidence="1 2">
    <name type="scientific">Paraburkholderia kirstenboschensis</name>
    <dbReference type="NCBI Taxonomy" id="1245436"/>
    <lineage>
        <taxon>Bacteria</taxon>
        <taxon>Pseudomonadati</taxon>
        <taxon>Pseudomonadota</taxon>
        <taxon>Betaproteobacteria</taxon>
        <taxon>Burkholderiales</taxon>
        <taxon>Burkholderiaceae</taxon>
        <taxon>Paraburkholderia</taxon>
    </lineage>
</organism>
<keyword evidence="2" id="KW-1185">Reference proteome</keyword>
<name>A0ABZ0ET47_9BURK</name>
<gene>
    <name evidence="1" type="ORF">RW095_26685</name>
</gene>
<protein>
    <submittedName>
        <fullName evidence="1">Uncharacterized protein</fullName>
    </submittedName>
</protein>
<dbReference type="Proteomes" id="UP001302652">
    <property type="component" value="Chromosome 1"/>
</dbReference>
<evidence type="ECO:0000313" key="1">
    <source>
        <dbReference type="EMBL" id="WOD19799.1"/>
    </source>
</evidence>
<proteinExistence type="predicted"/>
<reference evidence="1 2" key="1">
    <citation type="submission" date="2023-10" db="EMBL/GenBank/DDBJ databases">
        <title>Surface-active antibiotics is a multifunctional adaptation for post-fire microbes.</title>
        <authorList>
            <person name="Liu M.D."/>
            <person name="Du Y."/>
            <person name="Koupaei S.K."/>
            <person name="Kim N.R."/>
            <person name="Zhang W."/>
            <person name="Traxler M.F."/>
        </authorList>
    </citation>
    <scope>NUCLEOTIDE SEQUENCE [LARGE SCALE GENOMIC DNA]</scope>
    <source>
        <strain evidence="1 2">F3</strain>
    </source>
</reference>